<dbReference type="AlphaFoldDB" id="A0ABD1U2G6"/>
<dbReference type="Proteomes" id="UP001604336">
    <property type="component" value="Unassembled WGS sequence"/>
</dbReference>
<dbReference type="EMBL" id="JBFOLK010000004">
    <property type="protein sequence ID" value="KAL2519189.1"/>
    <property type="molecule type" value="Genomic_DNA"/>
</dbReference>
<gene>
    <name evidence="1" type="ORF">Adt_15436</name>
</gene>
<accession>A0ABD1U2G6</accession>
<keyword evidence="2" id="KW-1185">Reference proteome</keyword>
<proteinExistence type="predicted"/>
<sequence>MGLREIPATRSQIMGTKQWIARFPSNEDQTVAGRYCLSVKWACERAKGTRPESHAISQLTATRYEIRAANSCWQPKACENSQQRSEIRAANSWACQKSQRISEIRAQNSGLLEIRKPNSCRCCAGVSMEAGCVGKRTAPAG</sequence>
<name>A0ABD1U2G6_9LAMI</name>
<organism evidence="1 2">
    <name type="scientific">Abeliophyllum distichum</name>
    <dbReference type="NCBI Taxonomy" id="126358"/>
    <lineage>
        <taxon>Eukaryota</taxon>
        <taxon>Viridiplantae</taxon>
        <taxon>Streptophyta</taxon>
        <taxon>Embryophyta</taxon>
        <taxon>Tracheophyta</taxon>
        <taxon>Spermatophyta</taxon>
        <taxon>Magnoliopsida</taxon>
        <taxon>eudicotyledons</taxon>
        <taxon>Gunneridae</taxon>
        <taxon>Pentapetalae</taxon>
        <taxon>asterids</taxon>
        <taxon>lamiids</taxon>
        <taxon>Lamiales</taxon>
        <taxon>Oleaceae</taxon>
        <taxon>Forsythieae</taxon>
        <taxon>Abeliophyllum</taxon>
    </lineage>
</organism>
<protein>
    <submittedName>
        <fullName evidence="1">Uncharacterized protein</fullName>
    </submittedName>
</protein>
<comment type="caution">
    <text evidence="1">The sequence shown here is derived from an EMBL/GenBank/DDBJ whole genome shotgun (WGS) entry which is preliminary data.</text>
</comment>
<evidence type="ECO:0000313" key="2">
    <source>
        <dbReference type="Proteomes" id="UP001604336"/>
    </source>
</evidence>
<evidence type="ECO:0000313" key="1">
    <source>
        <dbReference type="EMBL" id="KAL2519189.1"/>
    </source>
</evidence>
<reference evidence="2" key="1">
    <citation type="submission" date="2024-07" db="EMBL/GenBank/DDBJ databases">
        <title>Two chromosome-level genome assemblies of Korean endemic species Abeliophyllum distichum and Forsythia ovata (Oleaceae).</title>
        <authorList>
            <person name="Jang H."/>
        </authorList>
    </citation>
    <scope>NUCLEOTIDE SEQUENCE [LARGE SCALE GENOMIC DNA]</scope>
</reference>